<evidence type="ECO:0000313" key="3">
    <source>
        <dbReference type="Proteomes" id="UP001147760"/>
    </source>
</evidence>
<keyword evidence="3" id="KW-1185">Reference proteome</keyword>
<proteinExistence type="predicted"/>
<dbReference type="AlphaFoldDB" id="A0A9W9XBA9"/>
<evidence type="ECO:0000256" key="1">
    <source>
        <dbReference type="SAM" id="MobiDB-lite"/>
    </source>
</evidence>
<accession>A0A9W9XBA9</accession>
<name>A0A9W9XBA9_9EURO</name>
<feature type="region of interest" description="Disordered" evidence="1">
    <location>
        <begin position="1"/>
        <end position="61"/>
    </location>
</feature>
<dbReference type="Proteomes" id="UP001147760">
    <property type="component" value="Unassembled WGS sequence"/>
</dbReference>
<feature type="compositionally biased region" description="Polar residues" evidence="1">
    <location>
        <begin position="45"/>
        <end position="55"/>
    </location>
</feature>
<gene>
    <name evidence="2" type="ORF">N7530_001985</name>
</gene>
<reference evidence="2" key="2">
    <citation type="journal article" date="2023" name="IMA Fungus">
        <title>Comparative genomic study of the Penicillium genus elucidates a diverse pangenome and 15 lateral gene transfer events.</title>
        <authorList>
            <person name="Petersen C."/>
            <person name="Sorensen T."/>
            <person name="Nielsen M.R."/>
            <person name="Sondergaard T.E."/>
            <person name="Sorensen J.L."/>
            <person name="Fitzpatrick D.A."/>
            <person name="Frisvad J.C."/>
            <person name="Nielsen K.L."/>
        </authorList>
    </citation>
    <scope>NUCLEOTIDE SEQUENCE</scope>
    <source>
        <strain evidence="2">IBT 17660</strain>
    </source>
</reference>
<reference evidence="2" key="1">
    <citation type="submission" date="2022-12" db="EMBL/GenBank/DDBJ databases">
        <authorList>
            <person name="Petersen C."/>
        </authorList>
    </citation>
    <scope>NUCLEOTIDE SEQUENCE</scope>
    <source>
        <strain evidence="2">IBT 17660</strain>
    </source>
</reference>
<organism evidence="2 3">
    <name type="scientific">Penicillium desertorum</name>
    <dbReference type="NCBI Taxonomy" id="1303715"/>
    <lineage>
        <taxon>Eukaryota</taxon>
        <taxon>Fungi</taxon>
        <taxon>Dikarya</taxon>
        <taxon>Ascomycota</taxon>
        <taxon>Pezizomycotina</taxon>
        <taxon>Eurotiomycetes</taxon>
        <taxon>Eurotiomycetidae</taxon>
        <taxon>Eurotiales</taxon>
        <taxon>Aspergillaceae</taxon>
        <taxon>Penicillium</taxon>
    </lineage>
</organism>
<sequence>MQLLCSRGHVGGRAESAAAGKPPLGSPAPNSSPGGKAGTRVVVSAGQTPGLSCSVSRGWVQ</sequence>
<comment type="caution">
    <text evidence="2">The sequence shown here is derived from an EMBL/GenBank/DDBJ whole genome shotgun (WGS) entry which is preliminary data.</text>
</comment>
<dbReference type="EMBL" id="JAPWDO010000001">
    <property type="protein sequence ID" value="KAJ5487685.1"/>
    <property type="molecule type" value="Genomic_DNA"/>
</dbReference>
<evidence type="ECO:0000313" key="2">
    <source>
        <dbReference type="EMBL" id="KAJ5487685.1"/>
    </source>
</evidence>
<protein>
    <submittedName>
        <fullName evidence="2">Uncharacterized protein</fullName>
    </submittedName>
</protein>